<dbReference type="FunFam" id="3.40.190.80:FF:000001">
    <property type="entry name" value="Fructose-1,6-bisphosphatase class 1"/>
    <property type="match status" value="1"/>
</dbReference>
<protein>
    <recommendedName>
        <fullName evidence="10 12">Fructose-1,6-bisphosphatase class 1</fullName>
        <shortName evidence="12">FBPase class 1</shortName>
        <ecNumber evidence="4 12">3.1.3.11</ecNumber>
    </recommendedName>
    <alternativeName>
        <fullName evidence="11 12">D-fructose-1,6-bisphosphate 1-phosphohydrolase class 1</fullName>
    </alternativeName>
</protein>
<feature type="binding site" evidence="12">
    <location>
        <position position="275"/>
    </location>
    <ligand>
        <name>substrate</name>
    </ligand>
</feature>
<dbReference type="GO" id="GO:0006002">
    <property type="term" value="P:fructose 6-phosphate metabolic process"/>
    <property type="evidence" value="ECO:0007669"/>
    <property type="project" value="TreeGrafter"/>
</dbReference>
<dbReference type="PIRSF" id="PIRSF000904">
    <property type="entry name" value="FBPtase_SBPase"/>
    <property type="match status" value="1"/>
</dbReference>
<dbReference type="PANTHER" id="PTHR11556">
    <property type="entry name" value="FRUCTOSE-1,6-BISPHOSPHATASE-RELATED"/>
    <property type="match status" value="1"/>
</dbReference>
<dbReference type="InterPro" id="IPR044015">
    <property type="entry name" value="FBPase_C_dom"/>
</dbReference>
<dbReference type="HAMAP" id="MF_01855">
    <property type="entry name" value="FBPase_class1"/>
    <property type="match status" value="1"/>
</dbReference>
<dbReference type="GO" id="GO:0030388">
    <property type="term" value="P:fructose 1,6-bisphosphate metabolic process"/>
    <property type="evidence" value="ECO:0007669"/>
    <property type="project" value="TreeGrafter"/>
</dbReference>
<dbReference type="GO" id="GO:0006094">
    <property type="term" value="P:gluconeogenesis"/>
    <property type="evidence" value="ECO:0007669"/>
    <property type="project" value="UniProtKB-UniRule"/>
</dbReference>
<keyword evidence="8 12" id="KW-0460">Magnesium</keyword>
<comment type="caution">
    <text evidence="16">The sequence shown here is derived from an EMBL/GenBank/DDBJ whole genome shotgun (WGS) entry which is preliminary data.</text>
</comment>
<evidence type="ECO:0000256" key="6">
    <source>
        <dbReference type="ARBA" id="ARBA00022723"/>
    </source>
</evidence>
<evidence type="ECO:0000256" key="2">
    <source>
        <dbReference type="ARBA" id="ARBA00005215"/>
    </source>
</evidence>
<dbReference type="InterPro" id="IPR020548">
    <property type="entry name" value="Fructose_bisphosphatase_AS"/>
</dbReference>
<feature type="binding site" evidence="12">
    <location>
        <position position="118"/>
    </location>
    <ligand>
        <name>Mg(2+)</name>
        <dbReference type="ChEBI" id="CHEBI:18420"/>
        <label>1</label>
    </ligand>
</feature>
<feature type="binding site" evidence="12">
    <location>
        <begin position="119"/>
        <end position="122"/>
    </location>
    <ligand>
        <name>substrate</name>
    </ligand>
</feature>
<feature type="binding site" evidence="12">
    <location>
        <position position="119"/>
    </location>
    <ligand>
        <name>Mg(2+)</name>
        <dbReference type="ChEBI" id="CHEBI:18420"/>
        <label>2</label>
    </ligand>
</feature>
<evidence type="ECO:0000259" key="15">
    <source>
        <dbReference type="Pfam" id="PF18913"/>
    </source>
</evidence>
<comment type="subunit">
    <text evidence="12">Homotetramer.</text>
</comment>
<organism evidence="16 17">
    <name type="scientific">Neiella litorisoli</name>
    <dbReference type="NCBI Taxonomy" id="2771431"/>
    <lineage>
        <taxon>Bacteria</taxon>
        <taxon>Pseudomonadati</taxon>
        <taxon>Pseudomonadota</taxon>
        <taxon>Gammaproteobacteria</taxon>
        <taxon>Alteromonadales</taxon>
        <taxon>Echinimonadaceae</taxon>
        <taxon>Neiella</taxon>
    </lineage>
</organism>
<dbReference type="InterPro" id="IPR028343">
    <property type="entry name" value="FBPtase"/>
</dbReference>
<dbReference type="Pfam" id="PF18913">
    <property type="entry name" value="FBPase_C"/>
    <property type="match status" value="1"/>
</dbReference>
<name>A0A8J6UEW5_9GAMM</name>
<dbReference type="PIRSF" id="PIRSF500210">
    <property type="entry name" value="FBPtase"/>
    <property type="match status" value="1"/>
</dbReference>
<dbReference type="Pfam" id="PF00316">
    <property type="entry name" value="FBPase"/>
    <property type="match status" value="1"/>
</dbReference>
<evidence type="ECO:0000256" key="3">
    <source>
        <dbReference type="ARBA" id="ARBA00010941"/>
    </source>
</evidence>
<evidence type="ECO:0000259" key="14">
    <source>
        <dbReference type="Pfam" id="PF00316"/>
    </source>
</evidence>
<dbReference type="EMBL" id="JACXAF010000014">
    <property type="protein sequence ID" value="MBD1390104.1"/>
    <property type="molecule type" value="Genomic_DNA"/>
</dbReference>
<feature type="binding site" evidence="12">
    <location>
        <position position="116"/>
    </location>
    <ligand>
        <name>Mg(2+)</name>
        <dbReference type="ChEBI" id="CHEBI:18420"/>
        <label>2</label>
    </ligand>
</feature>
<dbReference type="AlphaFoldDB" id="A0A8J6UEW5"/>
<evidence type="ECO:0000256" key="9">
    <source>
        <dbReference type="ARBA" id="ARBA00023277"/>
    </source>
</evidence>
<accession>A0A8J6UEW5</accession>
<keyword evidence="17" id="KW-1185">Reference proteome</keyword>
<evidence type="ECO:0000256" key="10">
    <source>
        <dbReference type="ARBA" id="ARBA00072069"/>
    </source>
</evidence>
<comment type="pathway">
    <text evidence="2">Carbohydrate biosynthesis; Calvin cycle.</text>
</comment>
<dbReference type="GO" id="GO:0005986">
    <property type="term" value="P:sucrose biosynthetic process"/>
    <property type="evidence" value="ECO:0007669"/>
    <property type="project" value="TreeGrafter"/>
</dbReference>
<feature type="binding site" evidence="12">
    <location>
        <position position="245"/>
    </location>
    <ligand>
        <name>substrate</name>
    </ligand>
</feature>
<keyword evidence="9 12" id="KW-0119">Carbohydrate metabolism</keyword>
<dbReference type="FunFam" id="3.30.540.10:FF:000002">
    <property type="entry name" value="Fructose-1,6-bisphosphatase class 1"/>
    <property type="match status" value="1"/>
</dbReference>
<dbReference type="NCBIfam" id="NF006778">
    <property type="entry name" value="PRK09293.1-1"/>
    <property type="match status" value="1"/>
</dbReference>
<dbReference type="PROSITE" id="PS00124">
    <property type="entry name" value="FBPASE"/>
    <property type="match status" value="1"/>
</dbReference>
<evidence type="ECO:0000256" key="12">
    <source>
        <dbReference type="HAMAP-Rule" id="MF_01855"/>
    </source>
</evidence>
<comment type="similarity">
    <text evidence="3 12 13">Belongs to the FBPase class 1 family.</text>
</comment>
<evidence type="ECO:0000256" key="7">
    <source>
        <dbReference type="ARBA" id="ARBA00022801"/>
    </source>
</evidence>
<evidence type="ECO:0000256" key="8">
    <source>
        <dbReference type="ARBA" id="ARBA00022842"/>
    </source>
</evidence>
<comment type="catalytic activity">
    <reaction evidence="1 12">
        <text>beta-D-fructose 1,6-bisphosphate + H2O = beta-D-fructose 6-phosphate + phosphate</text>
        <dbReference type="Rhea" id="RHEA:11064"/>
        <dbReference type="ChEBI" id="CHEBI:15377"/>
        <dbReference type="ChEBI" id="CHEBI:32966"/>
        <dbReference type="ChEBI" id="CHEBI:43474"/>
        <dbReference type="ChEBI" id="CHEBI:57634"/>
        <dbReference type="EC" id="3.1.3.11"/>
    </reaction>
</comment>
<evidence type="ECO:0000313" key="17">
    <source>
        <dbReference type="Proteomes" id="UP000638014"/>
    </source>
</evidence>
<keyword evidence="5 12" id="KW-0963">Cytoplasm</keyword>
<feature type="binding site" evidence="12">
    <location>
        <position position="281"/>
    </location>
    <ligand>
        <name>Mg(2+)</name>
        <dbReference type="ChEBI" id="CHEBI:18420"/>
        <label>2</label>
    </ligand>
</feature>
<dbReference type="Proteomes" id="UP000638014">
    <property type="component" value="Unassembled WGS sequence"/>
</dbReference>
<dbReference type="GO" id="GO:0042132">
    <property type="term" value="F:fructose 1,6-bisphosphate 1-phosphatase activity"/>
    <property type="evidence" value="ECO:0007669"/>
    <property type="project" value="UniProtKB-UniRule"/>
</dbReference>
<feature type="domain" description="Fructose-1-6-bisphosphatase class 1 C-terminal" evidence="15">
    <location>
        <begin position="202"/>
        <end position="332"/>
    </location>
</feature>
<dbReference type="SUPFAM" id="SSF56655">
    <property type="entry name" value="Carbohydrate phosphatase"/>
    <property type="match status" value="1"/>
</dbReference>
<sequence>MAGMTTLGEFIVQQQHAFPHATGELSSLISAIRLAAKIVNREINRAGLSPDIIGAAGIENVQGEAQQKLDVFANDKFKAALSARGEVCGIASEEEDEFVIFDDERSKNAKYVVLMDPLDGSSNIDVNVSVGTIFSIFRRVTPAGTPVTAADFLQPGHNQVAAGYVIYGSSTMLVYTTGNGVNGFTYDPTLGVFALSHPNLRMPETGNIYSINEGNYIKFPNGVKKYIKYCQERDAETNRPYTSRYIGSLVSDFHRNLLKGGIYIYPTTESAPKGKLRLLYECNPIAFIAEQAGGIASDGSRRIMDIEPTELHQREPFFVGSPDMIRKAEEFMSEYAD</sequence>
<dbReference type="Gene3D" id="3.40.190.80">
    <property type="match status" value="1"/>
</dbReference>
<evidence type="ECO:0000256" key="11">
    <source>
        <dbReference type="ARBA" id="ARBA00081210"/>
    </source>
</evidence>
<dbReference type="InterPro" id="IPR000146">
    <property type="entry name" value="FBPase_class-1"/>
</dbReference>
<dbReference type="GO" id="GO:0006000">
    <property type="term" value="P:fructose metabolic process"/>
    <property type="evidence" value="ECO:0007669"/>
    <property type="project" value="TreeGrafter"/>
</dbReference>
<feature type="binding site" evidence="12">
    <location>
        <position position="93"/>
    </location>
    <ligand>
        <name>Mg(2+)</name>
        <dbReference type="ChEBI" id="CHEBI:18420"/>
        <label>1</label>
    </ligand>
</feature>
<comment type="cofactor">
    <cofactor evidence="12">
        <name>Mg(2+)</name>
        <dbReference type="ChEBI" id="CHEBI:18420"/>
    </cofactor>
    <text evidence="12">Binds 2 magnesium ions per subunit.</text>
</comment>
<evidence type="ECO:0000313" key="16">
    <source>
        <dbReference type="EMBL" id="MBD1390104.1"/>
    </source>
</evidence>
<comment type="subcellular location">
    <subcellularLocation>
        <location evidence="12">Cytoplasm</location>
    </subcellularLocation>
</comment>
<reference evidence="16" key="1">
    <citation type="submission" date="2020-09" db="EMBL/GenBank/DDBJ databases">
        <title>A novel bacterium of genus Neiella, isolated from South China Sea.</title>
        <authorList>
            <person name="Huang H."/>
            <person name="Mo K."/>
            <person name="Hu Y."/>
        </authorList>
    </citation>
    <scope>NUCLEOTIDE SEQUENCE</scope>
    <source>
        <strain evidence="16">HB171785</strain>
    </source>
</reference>
<feature type="binding site" evidence="12">
    <location>
        <position position="212"/>
    </location>
    <ligand>
        <name>substrate</name>
    </ligand>
</feature>
<evidence type="ECO:0000256" key="13">
    <source>
        <dbReference type="RuleBase" id="RU000508"/>
    </source>
</evidence>
<dbReference type="GO" id="GO:0000287">
    <property type="term" value="F:magnesium ion binding"/>
    <property type="evidence" value="ECO:0007669"/>
    <property type="project" value="UniProtKB-UniRule"/>
</dbReference>
<gene>
    <name evidence="12 16" type="primary">fbp</name>
    <name evidence="16" type="ORF">IC617_11750</name>
</gene>
<evidence type="ECO:0000256" key="1">
    <source>
        <dbReference type="ARBA" id="ARBA00001273"/>
    </source>
</evidence>
<evidence type="ECO:0000256" key="5">
    <source>
        <dbReference type="ARBA" id="ARBA00022490"/>
    </source>
</evidence>
<keyword evidence="7 12" id="KW-0378">Hydrolase</keyword>
<dbReference type="Gene3D" id="3.30.540.10">
    <property type="entry name" value="Fructose-1,6-Bisphosphatase, subunit A, domain 1"/>
    <property type="match status" value="1"/>
</dbReference>
<proteinExistence type="inferred from homology"/>
<keyword evidence="6 12" id="KW-0479">Metal-binding</keyword>
<feature type="domain" description="Fructose-1-6-bisphosphatase class I N-terminal" evidence="14">
    <location>
        <begin position="6"/>
        <end position="198"/>
    </location>
</feature>
<dbReference type="GO" id="GO:0005829">
    <property type="term" value="C:cytosol"/>
    <property type="evidence" value="ECO:0007669"/>
    <property type="project" value="TreeGrafter"/>
</dbReference>
<dbReference type="PANTHER" id="PTHR11556:SF35">
    <property type="entry name" value="SEDOHEPTULOSE-1,7-BISPHOSPHATASE, CHLOROPLASTIC"/>
    <property type="match status" value="1"/>
</dbReference>
<dbReference type="InterPro" id="IPR033391">
    <property type="entry name" value="FBPase_N"/>
</dbReference>
<dbReference type="PRINTS" id="PR00115">
    <property type="entry name" value="F16BPHPHTASE"/>
</dbReference>
<evidence type="ECO:0000256" key="4">
    <source>
        <dbReference type="ARBA" id="ARBA00013093"/>
    </source>
</evidence>
<dbReference type="EC" id="3.1.3.11" evidence="4 12"/>
<comment type="caution">
    <text evidence="12">Lacks conserved residue(s) required for the propagation of feature annotation.</text>
</comment>
<dbReference type="CDD" id="cd00354">
    <property type="entry name" value="FBPase"/>
    <property type="match status" value="1"/>
</dbReference>
<feature type="binding site" evidence="12">
    <location>
        <position position="116"/>
    </location>
    <ligand>
        <name>Mg(2+)</name>
        <dbReference type="ChEBI" id="CHEBI:18420"/>
        <label>1</label>
    </ligand>
</feature>